<dbReference type="NCBIfam" id="NF045921">
    <property type="entry name" value="PhytnSynCrtBRhod"/>
    <property type="match status" value="1"/>
</dbReference>
<dbReference type="GO" id="GO:0004311">
    <property type="term" value="F:geranylgeranyl diphosphate synthase activity"/>
    <property type="evidence" value="ECO:0007669"/>
    <property type="project" value="InterPro"/>
</dbReference>
<evidence type="ECO:0000313" key="7">
    <source>
        <dbReference type="Proteomes" id="UP000193570"/>
    </source>
</evidence>
<reference evidence="6 7" key="1">
    <citation type="submission" date="2017-03" db="EMBL/GenBank/DDBJ databases">
        <authorList>
            <person name="Afonso C.L."/>
            <person name="Miller P.J."/>
            <person name="Scott M.A."/>
            <person name="Spackman E."/>
            <person name="Goraichik I."/>
            <person name="Dimitrov K.M."/>
            <person name="Suarez D.L."/>
            <person name="Swayne D.E."/>
        </authorList>
    </citation>
    <scope>NUCLEOTIDE SEQUENCE [LARGE SCALE GENOMIC DNA]</scope>
    <source>
        <strain evidence="6 7">CECT 8625</strain>
    </source>
</reference>
<dbReference type="FunFam" id="1.10.600.10:FF:000020">
    <property type="entry name" value="Phytoene synthase"/>
    <property type="match status" value="1"/>
</dbReference>
<dbReference type="AlphaFoldDB" id="A0A1X6ZN64"/>
<dbReference type="Pfam" id="PF00494">
    <property type="entry name" value="SQS_PSY"/>
    <property type="match status" value="1"/>
</dbReference>
<evidence type="ECO:0000256" key="2">
    <source>
        <dbReference type="ARBA" id="ARBA00006251"/>
    </source>
</evidence>
<evidence type="ECO:0000256" key="1">
    <source>
        <dbReference type="ARBA" id="ARBA00004684"/>
    </source>
</evidence>
<proteinExistence type="inferred from homology"/>
<protein>
    <submittedName>
        <fullName evidence="6">15-cis-phytoene synthase</fullName>
        <ecNumber evidence="6">2.5.1.32</ecNumber>
    </submittedName>
</protein>
<evidence type="ECO:0000256" key="4">
    <source>
        <dbReference type="ARBA" id="ARBA00022746"/>
    </source>
</evidence>
<dbReference type="Gene3D" id="1.10.600.10">
    <property type="entry name" value="Farnesyl Diphosphate Synthase"/>
    <property type="match status" value="1"/>
</dbReference>
<comment type="similarity">
    <text evidence="2">Belongs to the phytoene/squalene synthase family.</text>
</comment>
<dbReference type="EMBL" id="FWFK01000005">
    <property type="protein sequence ID" value="SLN56644.1"/>
    <property type="molecule type" value="Genomic_DNA"/>
</dbReference>
<dbReference type="SFLD" id="SFLDS00005">
    <property type="entry name" value="Isoprenoid_Synthase_Type_I"/>
    <property type="match status" value="1"/>
</dbReference>
<dbReference type="RefSeq" id="WP_085792521.1">
    <property type="nucleotide sequence ID" value="NZ_FWFK01000005.1"/>
</dbReference>
<dbReference type="PROSITE" id="PS01045">
    <property type="entry name" value="SQUALEN_PHYTOEN_SYN_2"/>
    <property type="match status" value="1"/>
</dbReference>
<name>A0A1X6ZN64_9RHOB</name>
<dbReference type="InterPro" id="IPR033904">
    <property type="entry name" value="Trans_IPPS_HH"/>
</dbReference>
<dbReference type="SFLD" id="SFLDG01018">
    <property type="entry name" value="Squalene/Phytoene_Synthase_Lik"/>
    <property type="match status" value="1"/>
</dbReference>
<gene>
    <name evidence="6" type="primary">crtB</name>
    <name evidence="6" type="ORF">ROJ8625_02827</name>
</gene>
<evidence type="ECO:0000313" key="6">
    <source>
        <dbReference type="EMBL" id="SLN56644.1"/>
    </source>
</evidence>
<sequence length="345" mass="37603">MIAPDDLTACREAIRHGSRSFHAASHLLPASVRDPAMALYAFCRLADDAVDLQDEKAAAVLRLAERLDRVYAGRPDNAPPDRAFAAVVETFEMPRALPEALLEGLAWDATGNRYATLSDLTAYSARVAAAVGAMMCVLMRVRDADALARACDLGVAMQFTNIARDVGEDARAGRLYLPTDWFDRAGIVPDDFLAAPHPTPQVRAMVRELVFQSNRLYWRAEAGVAALPAQSRPGIYAARFIYAGIGDAVANADWDSITHRARTRGRQKLGWLCLSATRAAITTVMPRSAVLYARPLPECAFLVDAAARRAPVWQRREPVFEGLARAAETQRAARAALIRSSARSS</sequence>
<dbReference type="GO" id="GO:0051996">
    <property type="term" value="F:squalene synthase [NAD(P)H] activity"/>
    <property type="evidence" value="ECO:0007669"/>
    <property type="project" value="InterPro"/>
</dbReference>
<keyword evidence="4" id="KW-0125">Carotenoid biosynthesis</keyword>
<dbReference type="SFLD" id="SFLDG01212">
    <property type="entry name" value="Phytoene_synthase_like"/>
    <property type="match status" value="1"/>
</dbReference>
<dbReference type="Proteomes" id="UP000193570">
    <property type="component" value="Unassembled WGS sequence"/>
</dbReference>
<comment type="pathway">
    <text evidence="1">Carotenoid biosynthesis; phytoene biosynthesis.</text>
</comment>
<dbReference type="SUPFAM" id="SSF48576">
    <property type="entry name" value="Terpenoid synthases"/>
    <property type="match status" value="1"/>
</dbReference>
<keyword evidence="3 6" id="KW-0808">Transferase</keyword>
<dbReference type="OrthoDB" id="9807580at2"/>
<dbReference type="EC" id="2.5.1.32" evidence="6"/>
<dbReference type="GO" id="GO:0016117">
    <property type="term" value="P:carotenoid biosynthetic process"/>
    <property type="evidence" value="ECO:0007669"/>
    <property type="project" value="UniProtKB-KW"/>
</dbReference>
<comment type="cofactor">
    <cofactor evidence="5">
        <name>ATP</name>
        <dbReference type="ChEBI" id="CHEBI:30616"/>
    </cofactor>
</comment>
<dbReference type="InterPro" id="IPR019845">
    <property type="entry name" value="Squalene/phytoene_synthase_CS"/>
</dbReference>
<dbReference type="InterPro" id="IPR008949">
    <property type="entry name" value="Isoprenoid_synthase_dom_sf"/>
</dbReference>
<dbReference type="PROSITE" id="PS01044">
    <property type="entry name" value="SQUALEN_PHYTOEN_SYN_1"/>
    <property type="match status" value="1"/>
</dbReference>
<dbReference type="PANTHER" id="PTHR31480">
    <property type="entry name" value="BIFUNCTIONAL LYCOPENE CYCLASE/PHYTOENE SYNTHASE"/>
    <property type="match status" value="1"/>
</dbReference>
<dbReference type="CDD" id="cd00683">
    <property type="entry name" value="Trans_IPPS_HH"/>
    <property type="match status" value="1"/>
</dbReference>
<evidence type="ECO:0000256" key="3">
    <source>
        <dbReference type="ARBA" id="ARBA00022679"/>
    </source>
</evidence>
<keyword evidence="7" id="KW-1185">Reference proteome</keyword>
<dbReference type="InterPro" id="IPR002060">
    <property type="entry name" value="Squ/phyt_synthse"/>
</dbReference>
<organism evidence="6 7">
    <name type="scientific">Roseivivax jejudonensis</name>
    <dbReference type="NCBI Taxonomy" id="1529041"/>
    <lineage>
        <taxon>Bacteria</taxon>
        <taxon>Pseudomonadati</taxon>
        <taxon>Pseudomonadota</taxon>
        <taxon>Alphaproteobacteria</taxon>
        <taxon>Rhodobacterales</taxon>
        <taxon>Roseobacteraceae</taxon>
        <taxon>Roseivivax</taxon>
    </lineage>
</organism>
<evidence type="ECO:0000256" key="5">
    <source>
        <dbReference type="ARBA" id="ARBA00053028"/>
    </source>
</evidence>
<accession>A0A1X6ZN64</accession>
<dbReference type="InterPro" id="IPR044843">
    <property type="entry name" value="Trans_IPPS_bact-type"/>
</dbReference>